<dbReference type="Proteomes" id="UP000198990">
    <property type="component" value="Unassembled WGS sequence"/>
</dbReference>
<accession>A0A1H7FSS0</accession>
<reference evidence="2" key="1">
    <citation type="submission" date="2016-10" db="EMBL/GenBank/DDBJ databases">
        <authorList>
            <person name="Varghese N."/>
            <person name="Submissions S."/>
        </authorList>
    </citation>
    <scope>NUCLEOTIDE SEQUENCE [LARGE SCALE GENOMIC DNA]</scope>
    <source>
        <strain evidence="2">DSM 16471</strain>
    </source>
</reference>
<sequence length="252" mass="29897">MNIEINDMRVIMKETYSRLVSYKSENNQESFNKELLKILPKIYRYVAKRLNSAVSKGKLNKGMFKPNDFTDQLFIEVYDNLGEIKNENELHTFLYKKVDQLLEDSLVEEEFDHAFFDNIDTYSKPEWEAMEEKYSRDGDGDFVMLEEMDDKSLNKHDYTLDHVFITDEEKELAEKLDASLNKDRVARHVQLVLDKMDTRMRTIFQLFTNEGFTLNEIANIRDAKLSEVEKDLMEARKILRNSIEKRFLIDSN</sequence>
<dbReference type="SUPFAM" id="SSF88659">
    <property type="entry name" value="Sigma3 and sigma4 domains of RNA polymerase sigma factors"/>
    <property type="match status" value="1"/>
</dbReference>
<proteinExistence type="predicted"/>
<dbReference type="AlphaFoldDB" id="A0A1H7FSS0"/>
<keyword evidence="2" id="KW-1185">Reference proteome</keyword>
<name>A0A1H7FSS0_9FLAO</name>
<dbReference type="InterPro" id="IPR036388">
    <property type="entry name" value="WH-like_DNA-bd_sf"/>
</dbReference>
<organism evidence="1 2">
    <name type="scientific">Maribacter orientalis</name>
    <dbReference type="NCBI Taxonomy" id="228957"/>
    <lineage>
        <taxon>Bacteria</taxon>
        <taxon>Pseudomonadati</taxon>
        <taxon>Bacteroidota</taxon>
        <taxon>Flavobacteriia</taxon>
        <taxon>Flavobacteriales</taxon>
        <taxon>Flavobacteriaceae</taxon>
        <taxon>Maribacter</taxon>
    </lineage>
</organism>
<gene>
    <name evidence="1" type="ORF">SAMN04488008_101212</name>
</gene>
<evidence type="ECO:0000313" key="1">
    <source>
        <dbReference type="EMBL" id="SEK29133.1"/>
    </source>
</evidence>
<dbReference type="Gene3D" id="1.10.10.10">
    <property type="entry name" value="Winged helix-like DNA-binding domain superfamily/Winged helix DNA-binding domain"/>
    <property type="match status" value="1"/>
</dbReference>
<dbReference type="STRING" id="228957.SAMN04488008_101212"/>
<dbReference type="InterPro" id="IPR013324">
    <property type="entry name" value="RNA_pol_sigma_r3/r4-like"/>
</dbReference>
<evidence type="ECO:0000313" key="2">
    <source>
        <dbReference type="Proteomes" id="UP000198990"/>
    </source>
</evidence>
<protein>
    <submittedName>
        <fullName evidence="1">RNA polymerase sigma factor, sigma-70 family</fullName>
    </submittedName>
</protein>
<dbReference type="RefSeq" id="WP_091618873.1">
    <property type="nucleotide sequence ID" value="NZ_FNZN01000001.1"/>
</dbReference>
<dbReference type="EMBL" id="FNZN01000001">
    <property type="protein sequence ID" value="SEK29133.1"/>
    <property type="molecule type" value="Genomic_DNA"/>
</dbReference>